<feature type="region of interest" description="Disordered" evidence="1">
    <location>
        <begin position="608"/>
        <end position="649"/>
    </location>
</feature>
<dbReference type="RefSeq" id="WP_200345824.1">
    <property type="nucleotide sequence ID" value="NZ_NRSJ01000012.1"/>
</dbReference>
<organism evidence="3 4">
    <name type="scientific">Halochromatium glycolicum</name>
    <dbReference type="NCBI Taxonomy" id="85075"/>
    <lineage>
        <taxon>Bacteria</taxon>
        <taxon>Pseudomonadati</taxon>
        <taxon>Pseudomonadota</taxon>
        <taxon>Gammaproteobacteria</taxon>
        <taxon>Chromatiales</taxon>
        <taxon>Chromatiaceae</taxon>
        <taxon>Halochromatium</taxon>
    </lineage>
</organism>
<evidence type="ECO:0000313" key="3">
    <source>
        <dbReference type="EMBL" id="MBK1704620.1"/>
    </source>
</evidence>
<dbReference type="Pfam" id="PF13640">
    <property type="entry name" value="2OG-FeII_Oxy_3"/>
    <property type="match status" value="1"/>
</dbReference>
<dbReference type="InterPro" id="IPR044862">
    <property type="entry name" value="Pro_4_hyd_alph_FE2OG_OXY"/>
</dbReference>
<evidence type="ECO:0000259" key="2">
    <source>
        <dbReference type="Pfam" id="PF13640"/>
    </source>
</evidence>
<evidence type="ECO:0000256" key="1">
    <source>
        <dbReference type="SAM" id="MobiDB-lite"/>
    </source>
</evidence>
<reference evidence="3" key="2">
    <citation type="journal article" date="2020" name="Microorganisms">
        <title>Osmotic Adaptation and Compatible Solute Biosynthesis of Phototrophic Bacteria as Revealed from Genome Analyses.</title>
        <authorList>
            <person name="Imhoff J.F."/>
            <person name="Rahn T."/>
            <person name="Kunzel S."/>
            <person name="Keller A."/>
            <person name="Neulinger S.C."/>
        </authorList>
    </citation>
    <scope>NUCLEOTIDE SEQUENCE</scope>
    <source>
        <strain evidence="3">DSM 11080</strain>
    </source>
</reference>
<gene>
    <name evidence="3" type="ORF">CKO40_08740</name>
</gene>
<feature type="domain" description="Prolyl 4-hydroxylase alpha subunit Fe(2+) 2OG dioxygenase" evidence="2">
    <location>
        <begin position="120"/>
        <end position="205"/>
    </location>
</feature>
<dbReference type="AlphaFoldDB" id="A0AAJ0U4D1"/>
<dbReference type="EMBL" id="NRSJ01000012">
    <property type="protein sequence ID" value="MBK1704620.1"/>
    <property type="molecule type" value="Genomic_DNA"/>
</dbReference>
<dbReference type="Gene3D" id="2.60.120.620">
    <property type="entry name" value="q2cbj1_9rhob like domain"/>
    <property type="match status" value="1"/>
</dbReference>
<protein>
    <recommendedName>
        <fullName evidence="2">Prolyl 4-hydroxylase alpha subunit Fe(2+) 2OG dioxygenase domain-containing protein</fullName>
    </recommendedName>
</protein>
<name>A0AAJ0U4D1_9GAMM</name>
<sequence length="821" mass="89271">MTQLAHDLANALKAAERPGDFYASGTLDMHPLRLEAEGVGPIALPLLPGQAERLIAQAEQAPCGRGSETLVDPEVRRTWQLDAASVQICGRRWAEDLGQIVQQAADGLGVSGAVEAELYKLLVYDTGSFFVPHRDTEKAPGMFATMVVVLPSPFTGGELVIRHKGHEARLDLRRDEPSEVAWAAFYADCRHEVLPIASGYRLALIYNLIRPHGEPIPQPPDHDSVCAVVTDLLRAWGQGPNQQQPDQDEPNKLVLPLEHAYSEAELGFQTLKGADAAVAGVVRAAAEAAGCDLHLGLVSVYEYGLAEHTGYYGGWGRRRGWRDDDADEEFEIIEATEEGRVIRHWRLPDGSAPAIGELDIDDNELSPPDAFAGFDDIEPDFQEATGNEGASYERSYQCAALVVWPRSHRGAVLAAGGLGVSMPYLSALLDRWRQAAASDRDALREEAHALALAIRDHWPNKVSRPWWASGHAQEGDLIAALAEIGDHAAAAEFILDQIAAGTYDAADNAQLVKVLAELSKAQAAELLGAVISGNALVKPAACADLLARYTAHPGHAGDALRPAAEALLAALPGSAATPAELPPEQRYRHEPPSAALVADTLTALSRIDPDPAETAPAEPARTERAQAEQVRVEEQRAEEERAQREHAGQGLAEQALSLFLKDHERYPIDSVLLPAALHLVEQDRPGASEALPNADSDAPGTAANRLRNAVLQHLEQRIAEPLAPPADWERPATVQCTCTDCRNLNRFLASPTESTWRLKAAEQSRRHVEHSIQRSQCDLDCTTNKLGRPYTLVCKKNQASYERRVQQREKDLDDRARLTGR</sequence>
<dbReference type="Proteomes" id="UP001296776">
    <property type="component" value="Unassembled WGS sequence"/>
</dbReference>
<keyword evidence="4" id="KW-1185">Reference proteome</keyword>
<evidence type="ECO:0000313" key="4">
    <source>
        <dbReference type="Proteomes" id="UP001296776"/>
    </source>
</evidence>
<dbReference type="PANTHER" id="PTHR33099:SF7">
    <property type="entry name" value="MYND-TYPE DOMAIN-CONTAINING PROTEIN"/>
    <property type="match status" value="1"/>
</dbReference>
<proteinExistence type="predicted"/>
<dbReference type="PANTHER" id="PTHR33099">
    <property type="entry name" value="FE2OG DIOXYGENASE DOMAIN-CONTAINING PROTEIN"/>
    <property type="match status" value="1"/>
</dbReference>
<reference evidence="3" key="1">
    <citation type="submission" date="2017-08" db="EMBL/GenBank/DDBJ databases">
        <authorList>
            <person name="Imhoff J.F."/>
            <person name="Rahn T."/>
            <person name="Kuenzel S."/>
            <person name="Neulinger S.C."/>
        </authorList>
    </citation>
    <scope>NUCLEOTIDE SEQUENCE</scope>
    <source>
        <strain evidence="3">DSM 11080</strain>
    </source>
</reference>
<feature type="compositionally biased region" description="Basic and acidic residues" evidence="1">
    <location>
        <begin position="620"/>
        <end position="647"/>
    </location>
</feature>
<comment type="caution">
    <text evidence="3">The sequence shown here is derived from an EMBL/GenBank/DDBJ whole genome shotgun (WGS) entry which is preliminary data.</text>
</comment>
<accession>A0AAJ0U4D1</accession>